<dbReference type="GO" id="GO:0007018">
    <property type="term" value="P:microtubule-based movement"/>
    <property type="evidence" value="ECO:0007669"/>
    <property type="project" value="InterPro"/>
</dbReference>
<dbReference type="PANTHER" id="PTHR47968">
    <property type="entry name" value="CENTROMERE PROTEIN E"/>
    <property type="match status" value="1"/>
</dbReference>
<dbReference type="InterPro" id="IPR001752">
    <property type="entry name" value="Kinesin_motor_dom"/>
</dbReference>
<dbReference type="Proteomes" id="UP001501920">
    <property type="component" value="Chromosome 29"/>
</dbReference>
<dbReference type="SMART" id="SM00129">
    <property type="entry name" value="KISc"/>
    <property type="match status" value="1"/>
</dbReference>
<proteinExistence type="inferred from homology"/>
<dbReference type="InterPro" id="IPR027640">
    <property type="entry name" value="Kinesin-like_fam"/>
</dbReference>
<keyword evidence="12" id="KW-0812">Transmembrane</keyword>
<keyword evidence="15" id="KW-1185">Reference proteome</keyword>
<comment type="similarity">
    <text evidence="9">Belongs to the TRAFAC class myosin-kinesin ATPase superfamily. Kinesin family.</text>
</comment>
<dbReference type="GO" id="GO:0003777">
    <property type="term" value="F:microtubule motor activity"/>
    <property type="evidence" value="ECO:0007669"/>
    <property type="project" value="InterPro"/>
</dbReference>
<dbReference type="Gene3D" id="3.40.850.10">
    <property type="entry name" value="Kinesin motor domain"/>
    <property type="match status" value="1"/>
</dbReference>
<evidence type="ECO:0000259" key="13">
    <source>
        <dbReference type="PROSITE" id="PS50067"/>
    </source>
</evidence>
<reference evidence="14 15" key="1">
    <citation type="submission" date="2020-10" db="EMBL/GenBank/DDBJ databases">
        <title>Pygocentrus nattereri (red-bellied piranha) genome, fPygNat1, primary haplotype.</title>
        <authorList>
            <person name="Myers G."/>
            <person name="Meyer A."/>
            <person name="Karagic N."/>
            <person name="Pippel M."/>
            <person name="Winkler S."/>
            <person name="Tracey A."/>
            <person name="Wood J."/>
            <person name="Formenti G."/>
            <person name="Howe K."/>
            <person name="Fedrigo O."/>
            <person name="Jarvis E.D."/>
        </authorList>
    </citation>
    <scope>NUCLEOTIDE SEQUENCE [LARGE SCALE GENOMIC DNA]</scope>
</reference>
<dbReference type="FunFam" id="3.40.850.10:FF:000009">
    <property type="entry name" value="Kinesin-like protein"/>
    <property type="match status" value="1"/>
</dbReference>
<dbReference type="Pfam" id="PF00225">
    <property type="entry name" value="Kinesin"/>
    <property type="match status" value="1"/>
</dbReference>
<feature type="binding site" evidence="9">
    <location>
        <begin position="117"/>
        <end position="124"/>
    </location>
    <ligand>
        <name>ATP</name>
        <dbReference type="ChEBI" id="CHEBI:30616"/>
    </ligand>
</feature>
<reference evidence="14" key="2">
    <citation type="submission" date="2025-08" db="UniProtKB">
        <authorList>
            <consortium name="Ensembl"/>
        </authorList>
    </citation>
    <scope>IDENTIFICATION</scope>
</reference>
<feature type="coiled-coil region" evidence="10">
    <location>
        <begin position="739"/>
        <end position="876"/>
    </location>
</feature>
<dbReference type="GO" id="GO:0005874">
    <property type="term" value="C:microtubule"/>
    <property type="evidence" value="ECO:0007669"/>
    <property type="project" value="UniProtKB-KW"/>
</dbReference>
<evidence type="ECO:0000256" key="6">
    <source>
        <dbReference type="ARBA" id="ARBA00023054"/>
    </source>
</evidence>
<dbReference type="PROSITE" id="PS00411">
    <property type="entry name" value="KINESIN_MOTOR_1"/>
    <property type="match status" value="1"/>
</dbReference>
<dbReference type="InterPro" id="IPR027417">
    <property type="entry name" value="P-loop_NTPase"/>
</dbReference>
<feature type="transmembrane region" description="Helical" evidence="12">
    <location>
        <begin position="12"/>
        <end position="33"/>
    </location>
</feature>
<feature type="region of interest" description="Disordered" evidence="11">
    <location>
        <begin position="405"/>
        <end position="438"/>
    </location>
</feature>
<evidence type="ECO:0000256" key="3">
    <source>
        <dbReference type="ARBA" id="ARBA00022701"/>
    </source>
</evidence>
<comment type="subcellular location">
    <subcellularLocation>
        <location evidence="1">Cytoplasm</location>
        <location evidence="1">Cytoskeleton</location>
    </subcellularLocation>
</comment>
<evidence type="ECO:0000313" key="14">
    <source>
        <dbReference type="Ensembl" id="ENSPNAP00000044081.1"/>
    </source>
</evidence>
<evidence type="ECO:0000256" key="8">
    <source>
        <dbReference type="ARBA" id="ARBA00023212"/>
    </source>
</evidence>
<dbReference type="Gene3D" id="6.10.250.1590">
    <property type="match status" value="1"/>
</dbReference>
<dbReference type="GO" id="GO:0005524">
    <property type="term" value="F:ATP binding"/>
    <property type="evidence" value="ECO:0007669"/>
    <property type="project" value="UniProtKB-UniRule"/>
</dbReference>
<dbReference type="AlphaFoldDB" id="A0AAR2J2N6"/>
<feature type="domain" description="Kinesin motor" evidence="13">
    <location>
        <begin position="40"/>
        <end position="358"/>
    </location>
</feature>
<dbReference type="GO" id="GO:0008017">
    <property type="term" value="F:microtubule binding"/>
    <property type="evidence" value="ECO:0007669"/>
    <property type="project" value="InterPro"/>
</dbReference>
<keyword evidence="5 9" id="KW-0067">ATP-binding</keyword>
<feature type="coiled-coil region" evidence="10">
    <location>
        <begin position="648"/>
        <end position="696"/>
    </location>
</feature>
<sequence length="1027" mass="118204">MLLYILITPRIFCFHCTYLSYTLSIFALVAVLIDPVAECNIKVLCRFRPLNQAEIIRGDKFLPTFQGDDTVIVGGKSFSFDRVFPTNTTQEQVYNTCAKQIVKDVLGGYNGTIFAYGQTSSGKTHTMEGNLHDPQQMGIIPRIAEDIFNHIFSMDENLEFHIKVSYFEIYMEKIRDLLDVTKTNLSVHEDKNRVPFVKGCTERFVSSPEEVMDVIDEGKSNRHVAVTNMNEHSSRSHSIFLINIKQENVETEQKLSGKLYLVDLAGSEKVSKTGAAGAVLDEAKNINKSLSALGNVISALAEGTKTHVPYRDSKMTRILQDSLGGNCRTTMFICCSPSGFNEAETRSTLMFGQRAKTIKNTASINLELTAEQWKRKYEKEKEKNKTLRETIQRLEAELKRWRNGEEVPETEQACKEMERQKERERERDSDSSSIVVRISEEERQKYEEEIRKLYRQLDDKDDEINLQCQLFEKLKQQMLAQDELLASTRGDSDKVQTELGRLQSESESAKAEVREVLQALEELAVNYDQKSQEVEEKSLHNKQLAEQLSQKMASLMELEAELAQMQEVSSQQRKRIADVLNGLMRDLSEFSNIVGNGEIKLPVEISGAIEEEFTVARLYISKIKSEVKSMVKRCKQLETMQLECHRKLEETSRELSSCQLLISQHEAKIRSLTEYMQNVEQKKRQLEDSYDALSEELSLLQNPSKTCTYRLRDEINEKQRLIDELTESVTSHLFCIRPCRFQQERHEQSKQDLKGLEETVARELQTLHNLRKLFVQDLTTRVKKSSEIGPDDSGGSNTQKQKISFLENNLDQLTKVHKQLVRDNADLRCELPKLEKRLRSTAERVRSLETALKDAKQGAMNDRRRYQQEVERIRDAMRMRNSLRRPHTAQIGIASSLHLYEIGGTSYASSNRVTEYQRNRWTTVCNCRTTECSYTVSGADKMDNERRNTEEVIMLSYRQTALVLVLRSEAVQCRGWFHFTLIALTVDWGRSSRAENALTDLWQRWRSMLGLCLNHRAMFICGDCICT</sequence>
<keyword evidence="8" id="KW-0206">Cytoskeleton</keyword>
<dbReference type="PRINTS" id="PR00380">
    <property type="entry name" value="KINESINHEAVY"/>
</dbReference>
<keyword evidence="12" id="KW-0472">Membrane</keyword>
<dbReference type="CDD" id="cd01369">
    <property type="entry name" value="KISc_KHC_KIF5"/>
    <property type="match status" value="1"/>
</dbReference>
<feature type="coiled-coil region" evidence="10">
    <location>
        <begin position="492"/>
        <end position="575"/>
    </location>
</feature>
<dbReference type="Ensembl" id="ENSPNAT00000073622.1">
    <property type="protein sequence ID" value="ENSPNAP00000044081.1"/>
    <property type="gene ID" value="ENSPNAG00000001872.2"/>
</dbReference>
<keyword evidence="2" id="KW-0963">Cytoplasm</keyword>
<dbReference type="InterPro" id="IPR059182">
    <property type="entry name" value="Khc_C"/>
</dbReference>
<evidence type="ECO:0000256" key="1">
    <source>
        <dbReference type="ARBA" id="ARBA00004245"/>
    </source>
</evidence>
<dbReference type="GO" id="GO:0048731">
    <property type="term" value="P:system development"/>
    <property type="evidence" value="ECO:0007669"/>
    <property type="project" value="UniProtKB-ARBA"/>
</dbReference>
<evidence type="ECO:0000256" key="4">
    <source>
        <dbReference type="ARBA" id="ARBA00022741"/>
    </source>
</evidence>
<keyword evidence="12" id="KW-1133">Transmembrane helix</keyword>
<keyword evidence="3" id="KW-0493">Microtubule</keyword>
<keyword evidence="4 9" id="KW-0547">Nucleotide-binding</keyword>
<keyword evidence="7 9" id="KW-0505">Motor protein</keyword>
<evidence type="ECO:0000256" key="5">
    <source>
        <dbReference type="ARBA" id="ARBA00022840"/>
    </source>
</evidence>
<dbReference type="SUPFAM" id="SSF52540">
    <property type="entry name" value="P-loop containing nucleoside triphosphate hydrolases"/>
    <property type="match status" value="1"/>
</dbReference>
<evidence type="ECO:0000256" key="7">
    <source>
        <dbReference type="ARBA" id="ARBA00023175"/>
    </source>
</evidence>
<evidence type="ECO:0000256" key="12">
    <source>
        <dbReference type="SAM" id="Phobius"/>
    </source>
</evidence>
<evidence type="ECO:0000256" key="2">
    <source>
        <dbReference type="ARBA" id="ARBA00022490"/>
    </source>
</evidence>
<evidence type="ECO:0000256" key="10">
    <source>
        <dbReference type="SAM" id="Coils"/>
    </source>
</evidence>
<dbReference type="GeneTree" id="ENSGT00940000159439"/>
<dbReference type="InterPro" id="IPR036961">
    <property type="entry name" value="Kinesin_motor_dom_sf"/>
</dbReference>
<protein>
    <recommendedName>
        <fullName evidence="13">Kinesin motor domain-containing protein</fullName>
    </recommendedName>
</protein>
<organism evidence="14 15">
    <name type="scientific">Pygocentrus nattereri</name>
    <name type="common">Red-bellied piranha</name>
    <dbReference type="NCBI Taxonomy" id="42514"/>
    <lineage>
        <taxon>Eukaryota</taxon>
        <taxon>Metazoa</taxon>
        <taxon>Chordata</taxon>
        <taxon>Craniata</taxon>
        <taxon>Vertebrata</taxon>
        <taxon>Euteleostomi</taxon>
        <taxon>Actinopterygii</taxon>
        <taxon>Neopterygii</taxon>
        <taxon>Teleostei</taxon>
        <taxon>Ostariophysi</taxon>
        <taxon>Characiformes</taxon>
        <taxon>Characoidei</taxon>
        <taxon>Pygocentrus</taxon>
    </lineage>
</organism>
<evidence type="ECO:0000256" key="11">
    <source>
        <dbReference type="SAM" id="MobiDB-lite"/>
    </source>
</evidence>
<evidence type="ECO:0000313" key="15">
    <source>
        <dbReference type="Proteomes" id="UP001501920"/>
    </source>
</evidence>
<reference evidence="14" key="3">
    <citation type="submission" date="2025-09" db="UniProtKB">
        <authorList>
            <consortium name="Ensembl"/>
        </authorList>
    </citation>
    <scope>IDENTIFICATION</scope>
</reference>
<dbReference type="CDD" id="cd23649">
    <property type="entry name" value="Khc_CBD_cc"/>
    <property type="match status" value="1"/>
</dbReference>
<keyword evidence="6 10" id="KW-0175">Coiled coil</keyword>
<name>A0AAR2J2N6_PYGNA</name>
<dbReference type="InterPro" id="IPR019821">
    <property type="entry name" value="Kinesin_motor_CS"/>
</dbReference>
<feature type="compositionally biased region" description="Basic and acidic residues" evidence="11">
    <location>
        <begin position="412"/>
        <end position="430"/>
    </location>
</feature>
<evidence type="ECO:0000256" key="9">
    <source>
        <dbReference type="PROSITE-ProRule" id="PRU00283"/>
    </source>
</evidence>
<dbReference type="PROSITE" id="PS50067">
    <property type="entry name" value="KINESIN_MOTOR_2"/>
    <property type="match status" value="1"/>
</dbReference>
<accession>A0AAR2J2N6</accession>
<dbReference type="PANTHER" id="PTHR47968:SF36">
    <property type="entry name" value="KINESIN HEAVY CHAIN ISOFORM X1"/>
    <property type="match status" value="1"/>
</dbReference>